<evidence type="ECO:0000313" key="3">
    <source>
        <dbReference type="Proteomes" id="UP000784294"/>
    </source>
</evidence>
<feature type="region of interest" description="Disordered" evidence="1">
    <location>
        <begin position="40"/>
        <end position="82"/>
    </location>
</feature>
<organism evidence="2 3">
    <name type="scientific">Protopolystoma xenopodis</name>
    <dbReference type="NCBI Taxonomy" id="117903"/>
    <lineage>
        <taxon>Eukaryota</taxon>
        <taxon>Metazoa</taxon>
        <taxon>Spiralia</taxon>
        <taxon>Lophotrochozoa</taxon>
        <taxon>Platyhelminthes</taxon>
        <taxon>Monogenea</taxon>
        <taxon>Polyopisthocotylea</taxon>
        <taxon>Polystomatidea</taxon>
        <taxon>Polystomatidae</taxon>
        <taxon>Protopolystoma</taxon>
    </lineage>
</organism>
<gene>
    <name evidence="2" type="ORF">PXEA_LOCUS14325</name>
</gene>
<dbReference type="AlphaFoldDB" id="A0A3S5CMI0"/>
<dbReference type="EMBL" id="CAAALY010048422">
    <property type="protein sequence ID" value="VEL20885.1"/>
    <property type="molecule type" value="Genomic_DNA"/>
</dbReference>
<accession>A0A3S5CMI0</accession>
<dbReference type="Proteomes" id="UP000784294">
    <property type="component" value="Unassembled WGS sequence"/>
</dbReference>
<proteinExistence type="predicted"/>
<comment type="caution">
    <text evidence="2">The sequence shown here is derived from an EMBL/GenBank/DDBJ whole genome shotgun (WGS) entry which is preliminary data.</text>
</comment>
<protein>
    <submittedName>
        <fullName evidence="2">Uncharacterized protein</fullName>
    </submittedName>
</protein>
<name>A0A3S5CMI0_9PLAT</name>
<reference evidence="2" key="1">
    <citation type="submission" date="2018-11" db="EMBL/GenBank/DDBJ databases">
        <authorList>
            <consortium name="Pathogen Informatics"/>
        </authorList>
    </citation>
    <scope>NUCLEOTIDE SEQUENCE</scope>
</reference>
<evidence type="ECO:0000313" key="2">
    <source>
        <dbReference type="EMBL" id="VEL20885.1"/>
    </source>
</evidence>
<keyword evidence="3" id="KW-1185">Reference proteome</keyword>
<evidence type="ECO:0000256" key="1">
    <source>
        <dbReference type="SAM" id="MobiDB-lite"/>
    </source>
</evidence>
<feature type="non-terminal residue" evidence="2">
    <location>
        <position position="82"/>
    </location>
</feature>
<sequence length="82" mass="9356">MNVWEINKRLKDEQDEKCLRRSCYGEGDNDDQSEVLIGFSDATTGRQRSQRLGRAARPVPVSVLSRLPQQLHSRQSSEESLP</sequence>